<proteinExistence type="predicted"/>
<dbReference type="RefSeq" id="WP_124543669.1">
    <property type="nucleotide sequence ID" value="NZ_QUSW01000011.1"/>
</dbReference>
<dbReference type="AlphaFoldDB" id="A0A3N7HIJ6"/>
<evidence type="ECO:0000256" key="1">
    <source>
        <dbReference type="SAM" id="MobiDB-lite"/>
    </source>
</evidence>
<feature type="region of interest" description="Disordered" evidence="1">
    <location>
        <begin position="422"/>
        <end position="467"/>
    </location>
</feature>
<organism evidence="2 3">
    <name type="scientific">Piscinibacter terrae</name>
    <dbReference type="NCBI Taxonomy" id="2496871"/>
    <lineage>
        <taxon>Bacteria</taxon>
        <taxon>Pseudomonadati</taxon>
        <taxon>Pseudomonadota</taxon>
        <taxon>Betaproteobacteria</taxon>
        <taxon>Burkholderiales</taxon>
        <taxon>Sphaerotilaceae</taxon>
        <taxon>Piscinibacter</taxon>
    </lineage>
</organism>
<dbReference type="EMBL" id="QUSW01000011">
    <property type="protein sequence ID" value="RQP21303.1"/>
    <property type="molecule type" value="Genomic_DNA"/>
</dbReference>
<gene>
    <name evidence="2" type="ORF">DZC73_27775</name>
</gene>
<feature type="compositionally biased region" description="Low complexity" evidence="1">
    <location>
        <begin position="446"/>
        <end position="462"/>
    </location>
</feature>
<dbReference type="OrthoDB" id="8563833at2"/>
<accession>A0A3N7HIJ6</accession>
<reference evidence="2 3" key="1">
    <citation type="submission" date="2018-08" db="EMBL/GenBank/DDBJ databases">
        <authorList>
            <person name="Khan S.A."/>
            <person name="Jeon C.O."/>
            <person name="Chun B.H."/>
            <person name="Jeong S.E."/>
        </authorList>
    </citation>
    <scope>NUCLEOTIDE SEQUENCE [LARGE SCALE GENOMIC DNA]</scope>
    <source>
        <strain evidence="2 3">S-16</strain>
    </source>
</reference>
<keyword evidence="3" id="KW-1185">Reference proteome</keyword>
<dbReference type="Proteomes" id="UP000267464">
    <property type="component" value="Unassembled WGS sequence"/>
</dbReference>
<comment type="caution">
    <text evidence="2">The sequence shown here is derived from an EMBL/GenBank/DDBJ whole genome shotgun (WGS) entry which is preliminary data.</text>
</comment>
<name>A0A3N7HIJ6_9BURK</name>
<reference evidence="2 3" key="2">
    <citation type="submission" date="2018-12" db="EMBL/GenBank/DDBJ databases">
        <title>Rhizobacter gummiphilus sp. nov., a rubber-degrading bacterium isolated from the soil of a botanical garden in Japan.</title>
        <authorList>
            <person name="Shunsuke S.S."/>
        </authorList>
    </citation>
    <scope>NUCLEOTIDE SEQUENCE [LARGE SCALE GENOMIC DNA]</scope>
    <source>
        <strain evidence="2 3">S-16</strain>
    </source>
</reference>
<evidence type="ECO:0000313" key="3">
    <source>
        <dbReference type="Proteomes" id="UP000267464"/>
    </source>
</evidence>
<evidence type="ECO:0000313" key="2">
    <source>
        <dbReference type="EMBL" id="RQP21303.1"/>
    </source>
</evidence>
<sequence length="1052" mass="113589">MSVVYELSLVAHEPFGSVQGVEHSLWTYSVSWTSSIVNLLPVDPGLRLGILFSSRIAIQDPATLPNVPALQGMQLERSSGSPFQRVSLDVSGGSEGPVYLSLVAPSVIDAFTAVQLARQRAMAGPWSLLPFATTQAGEPALQQLLTGPAATASVPASAPLLEHSARNLRKATIGSFLVQETLEERLAATGSRDGLLKMRFLRQLQLQPGEIGRIQATASSGASTLQALSPDAWKALASFEAGAGGVITAAIASVPLGALIALGEALVSQREATPAGDVSSAPDFRRLARHATQGLALGTIGRGVEPIGFMNLERLEMTPAGIVRGELVATIPLAPLEETAVIQKEWSVTSKEFTSIVTDSLENVSETGVTDNTELAQATSSQSQHSNQFNITGTVSGGVDHVFDASASTGFTAQDSSSATATASVKHSSSITQKASSRVKKEHKVTISTTTVTGSSETTTRSLKNPDPVNPMRIDYFRMMRQWRVRLYRYGLRLTYDLMIAEPAGQFRLAHAYLAHLQGQLGPFEFLVPHFPPGHVRKISDDNYTAILKLADDNGAQLPPFPEPPASITVVKQLSKSDIANAIVDDHTDPINVPEGYWIEHLMMNLRLRNHGKARILFCSLPEQEDDNADGGGVNRGPIDLTLFGLGYHQGGAFSVYVSSHDCENSFIEGTAVFSPTDATLDKWLADAWQALYNGAQAKYFVQQQDIAARVAQLQDRLFGVDTLTLRREESEEIMKLALATMPGDATSTFWRNEDVYAELANLSEKANGWPPLADPLRPFSPGPKVDPRPLGAAFTRVADAEVFWLLPLVDRNEMTVRFMNQAIEWENVVSFLYGYCWDEPQSWNFVRNLQHPDPTRQAFLRAGSARVVLTVRKGWEQMWTAFVHTGVPYSTSANDPSGNPIPFMSIAQEIAAYDDRNYPGIPPANTGRSNVRLQESVVTVSSSPVPGGGNVNVQLDVDSTDGLVVGSRLLIDSGVHLDLMHTSGWQESTTLLAISGRTITVGPLNYEHGAHGSRYAVVQPGESGVLMAEWNEYTPSSGTDIAVTSNLATIA</sequence>
<protein>
    <submittedName>
        <fullName evidence="2">Uncharacterized protein</fullName>
    </submittedName>
</protein>